<name>X1HTK2_9ZZZZ</name>
<feature type="non-terminal residue" evidence="1">
    <location>
        <position position="1"/>
    </location>
</feature>
<sequence>SLIQTKMLQKAEKRERLLNEIIEWAIDACDLVLVESLLETSQLHGEMAHKYLYARTQELGKFRKLKAKSVYIKKLTWKYPILETFAVEVLIDRINEQIQFLFQFTSVWPNGEGNLAKSAKEAFLNNEKIYTAATHVIDDASRII</sequence>
<proteinExistence type="predicted"/>
<gene>
    <name evidence="1" type="ORF">S03H2_49489</name>
</gene>
<reference evidence="1" key="1">
    <citation type="journal article" date="2014" name="Front. Microbiol.">
        <title>High frequency of phylogenetically diverse reductive dehalogenase-homologous genes in deep subseafloor sedimentary metagenomes.</title>
        <authorList>
            <person name="Kawai M."/>
            <person name="Futagami T."/>
            <person name="Toyoda A."/>
            <person name="Takaki Y."/>
            <person name="Nishi S."/>
            <person name="Hori S."/>
            <person name="Arai W."/>
            <person name="Tsubouchi T."/>
            <person name="Morono Y."/>
            <person name="Uchiyama I."/>
            <person name="Ito T."/>
            <person name="Fujiyama A."/>
            <person name="Inagaki F."/>
            <person name="Takami H."/>
        </authorList>
    </citation>
    <scope>NUCLEOTIDE SEQUENCE</scope>
    <source>
        <strain evidence="1">Expedition CK06-06</strain>
    </source>
</reference>
<evidence type="ECO:0000313" key="1">
    <source>
        <dbReference type="EMBL" id="GAH72812.1"/>
    </source>
</evidence>
<organism evidence="1">
    <name type="scientific">marine sediment metagenome</name>
    <dbReference type="NCBI Taxonomy" id="412755"/>
    <lineage>
        <taxon>unclassified sequences</taxon>
        <taxon>metagenomes</taxon>
        <taxon>ecological metagenomes</taxon>
    </lineage>
</organism>
<dbReference type="EMBL" id="BARU01031271">
    <property type="protein sequence ID" value="GAH72812.1"/>
    <property type="molecule type" value="Genomic_DNA"/>
</dbReference>
<protein>
    <submittedName>
        <fullName evidence="1">Uncharacterized protein</fullName>
    </submittedName>
</protein>
<dbReference type="AlphaFoldDB" id="X1HTK2"/>
<accession>X1HTK2</accession>
<comment type="caution">
    <text evidence="1">The sequence shown here is derived from an EMBL/GenBank/DDBJ whole genome shotgun (WGS) entry which is preliminary data.</text>
</comment>